<evidence type="ECO:0000256" key="9">
    <source>
        <dbReference type="ARBA" id="ARBA00023004"/>
    </source>
</evidence>
<keyword evidence="4 12" id="KW-0349">Heme</keyword>
<comment type="subcellular location">
    <subcellularLocation>
        <location evidence="2">Microsome membrane</location>
    </subcellularLocation>
</comment>
<keyword evidence="14" id="KW-1185">Reference proteome</keyword>
<evidence type="ECO:0000256" key="4">
    <source>
        <dbReference type="ARBA" id="ARBA00022617"/>
    </source>
</evidence>
<keyword evidence="6" id="KW-0256">Endoplasmic reticulum</keyword>
<dbReference type="Pfam" id="PF00067">
    <property type="entry name" value="p450"/>
    <property type="match status" value="1"/>
</dbReference>
<dbReference type="InterPro" id="IPR002401">
    <property type="entry name" value="Cyt_P450_E_grp-I"/>
</dbReference>
<dbReference type="EMBL" id="JAATIS010000220">
    <property type="protein sequence ID" value="KAG2469480.1"/>
    <property type="molecule type" value="Genomic_DNA"/>
</dbReference>
<dbReference type="InterPro" id="IPR036396">
    <property type="entry name" value="Cyt_P450_sf"/>
</dbReference>
<comment type="caution">
    <text evidence="13">The sequence shown here is derived from an EMBL/GenBank/DDBJ whole genome shotgun (WGS) entry which is preliminary data.</text>
</comment>
<evidence type="ECO:0000256" key="2">
    <source>
        <dbReference type="ARBA" id="ARBA00004524"/>
    </source>
</evidence>
<dbReference type="SUPFAM" id="SSF48264">
    <property type="entry name" value="Cytochrome P450"/>
    <property type="match status" value="1"/>
</dbReference>
<keyword evidence="7" id="KW-0492">Microsome</keyword>
<evidence type="ECO:0000256" key="3">
    <source>
        <dbReference type="ARBA" id="ARBA00010617"/>
    </source>
</evidence>
<keyword evidence="5 12" id="KW-0479">Metal-binding</keyword>
<feature type="non-terminal residue" evidence="13">
    <location>
        <position position="1"/>
    </location>
</feature>
<dbReference type="GO" id="GO:0020037">
    <property type="term" value="F:heme binding"/>
    <property type="evidence" value="ECO:0007669"/>
    <property type="project" value="InterPro"/>
</dbReference>
<dbReference type="PRINTS" id="PR00463">
    <property type="entry name" value="EP450I"/>
</dbReference>
<dbReference type="GO" id="GO:0046222">
    <property type="term" value="P:aflatoxin metabolic process"/>
    <property type="evidence" value="ECO:0007669"/>
    <property type="project" value="UniProtKB-ARBA"/>
</dbReference>
<dbReference type="InterPro" id="IPR050182">
    <property type="entry name" value="Cytochrome_P450_fam2"/>
</dbReference>
<dbReference type="GO" id="GO:0005506">
    <property type="term" value="F:iron ion binding"/>
    <property type="evidence" value="ECO:0007669"/>
    <property type="project" value="InterPro"/>
</dbReference>
<comment type="cofactor">
    <cofactor evidence="1 12">
        <name>heme</name>
        <dbReference type="ChEBI" id="CHEBI:30413"/>
    </cofactor>
</comment>
<dbReference type="PANTHER" id="PTHR24300">
    <property type="entry name" value="CYTOCHROME P450 508A4-RELATED"/>
    <property type="match status" value="1"/>
</dbReference>
<dbReference type="Gene3D" id="1.10.630.10">
    <property type="entry name" value="Cytochrome P450"/>
    <property type="match status" value="1"/>
</dbReference>
<evidence type="ECO:0000256" key="8">
    <source>
        <dbReference type="ARBA" id="ARBA00023002"/>
    </source>
</evidence>
<dbReference type="InterPro" id="IPR001128">
    <property type="entry name" value="Cyt_P450"/>
</dbReference>
<name>A0A8X7XLJ9_POLSE</name>
<evidence type="ECO:0000256" key="10">
    <source>
        <dbReference type="ARBA" id="ARBA00023033"/>
    </source>
</evidence>
<dbReference type="GO" id="GO:0016712">
    <property type="term" value="F:oxidoreductase activity, acting on paired donors, with incorporation or reduction of molecular oxygen, reduced flavin or flavoprotein as one donor, and incorporation of one atom of oxygen"/>
    <property type="evidence" value="ECO:0007669"/>
    <property type="project" value="TreeGrafter"/>
</dbReference>
<dbReference type="GO" id="GO:0006805">
    <property type="term" value="P:xenobiotic metabolic process"/>
    <property type="evidence" value="ECO:0007669"/>
    <property type="project" value="TreeGrafter"/>
</dbReference>
<dbReference type="GO" id="GO:0006082">
    <property type="term" value="P:organic acid metabolic process"/>
    <property type="evidence" value="ECO:0007669"/>
    <property type="project" value="TreeGrafter"/>
</dbReference>
<dbReference type="FunFam" id="1.10.630.10:FF:000010">
    <property type="entry name" value="cytochrome P450 2W1 isoform X2"/>
    <property type="match status" value="1"/>
</dbReference>
<reference evidence="13 14" key="1">
    <citation type="journal article" date="2021" name="Cell">
        <title>Tracing the genetic footprints of vertebrate landing in non-teleost ray-finned fishes.</title>
        <authorList>
            <person name="Bi X."/>
            <person name="Wang K."/>
            <person name="Yang L."/>
            <person name="Pan H."/>
            <person name="Jiang H."/>
            <person name="Wei Q."/>
            <person name="Fang M."/>
            <person name="Yu H."/>
            <person name="Zhu C."/>
            <person name="Cai Y."/>
            <person name="He Y."/>
            <person name="Gan X."/>
            <person name="Zeng H."/>
            <person name="Yu D."/>
            <person name="Zhu Y."/>
            <person name="Jiang H."/>
            <person name="Qiu Q."/>
            <person name="Yang H."/>
            <person name="Zhang Y.E."/>
            <person name="Wang W."/>
            <person name="Zhu M."/>
            <person name="He S."/>
            <person name="Zhang G."/>
        </authorList>
    </citation>
    <scope>NUCLEOTIDE SEQUENCE [LARGE SCALE GENOMIC DNA]</scope>
    <source>
        <strain evidence="13">Bchr_013</strain>
    </source>
</reference>
<evidence type="ECO:0000313" key="13">
    <source>
        <dbReference type="EMBL" id="KAG2469480.1"/>
    </source>
</evidence>
<sequence>MELVGTLLLAAIVLGLLIFLFRKDTVHNAKMPPGPTPLPVIGNLLDVNGRAPQESFLKMSETYGPVMTVYLGPQPVVVLVGFEAVHEALVKHADAFAGRAAMPLFLRVNKGYGMAFTNGERWRQLRRFSLSTLRDYGMGKRSIEDWILEEANHLVEEFRTKTGHSFDPTLTLSRAVSNVICCIIFGQRFEYEDKDFIHLLSILSANVRLVSSPFAQLYNVFPKLMNIMPGVYNKILKNAEQLIQFIQTQVEKHKESLVVDSPRDYIDNFLIRMKQENGNPASEFILDNLVINISNLFGAGTETTSTTLRFGLLVLIKYPQFQEKIHQEIDSVIGRDRPPSMEDRKNMPFTDAMIHETQRFVDLVPLNVPHATTRDTDFRGYTIPANTVVLPLLNSVLFDKTQWQTPLSFNPGHFLDENGQLKVNPAFMPFSTGKRVCTGESLARMELFLFFVTLLQTFSFSSTEDPENISLGADTSSFLKVPLLYKLKVSSRS</sequence>
<dbReference type="Proteomes" id="UP000886611">
    <property type="component" value="Unassembled WGS sequence"/>
</dbReference>
<dbReference type="OrthoDB" id="1103324at2759"/>
<gene>
    <name evidence="13" type="primary">Cyp2c25</name>
    <name evidence="13" type="ORF">GTO96_0004053</name>
</gene>
<evidence type="ECO:0000256" key="1">
    <source>
        <dbReference type="ARBA" id="ARBA00001971"/>
    </source>
</evidence>
<evidence type="ECO:0000256" key="5">
    <source>
        <dbReference type="ARBA" id="ARBA00022723"/>
    </source>
</evidence>
<dbReference type="CDD" id="cd11026">
    <property type="entry name" value="CYP2"/>
    <property type="match status" value="1"/>
</dbReference>
<evidence type="ECO:0000256" key="6">
    <source>
        <dbReference type="ARBA" id="ARBA00022824"/>
    </source>
</evidence>
<dbReference type="PANTHER" id="PTHR24300:SF153">
    <property type="entry name" value="CYTOCHROME P450 2G1-LIKE-RELATED"/>
    <property type="match status" value="1"/>
</dbReference>
<comment type="similarity">
    <text evidence="3">Belongs to the cytochrome P450 family.</text>
</comment>
<feature type="non-terminal residue" evidence="13">
    <location>
        <position position="493"/>
    </location>
</feature>
<proteinExistence type="inferred from homology"/>
<evidence type="ECO:0000256" key="11">
    <source>
        <dbReference type="ARBA" id="ARBA00023136"/>
    </source>
</evidence>
<keyword evidence="9 12" id="KW-0408">Iron</keyword>
<protein>
    <submittedName>
        <fullName evidence="13">CP2CP protein</fullName>
    </submittedName>
</protein>
<feature type="binding site" description="axial binding residue" evidence="12">
    <location>
        <position position="437"/>
    </location>
    <ligand>
        <name>heme</name>
        <dbReference type="ChEBI" id="CHEBI:30413"/>
    </ligand>
    <ligandPart>
        <name>Fe</name>
        <dbReference type="ChEBI" id="CHEBI:18248"/>
    </ligandPart>
</feature>
<accession>A0A8X7XLJ9</accession>
<dbReference type="PRINTS" id="PR00385">
    <property type="entry name" value="P450"/>
</dbReference>
<keyword evidence="8" id="KW-0560">Oxidoreductase</keyword>
<evidence type="ECO:0000313" key="14">
    <source>
        <dbReference type="Proteomes" id="UP000886611"/>
    </source>
</evidence>
<evidence type="ECO:0000256" key="7">
    <source>
        <dbReference type="ARBA" id="ARBA00022848"/>
    </source>
</evidence>
<organism evidence="13 14">
    <name type="scientific">Polypterus senegalus</name>
    <name type="common">Senegal bichir</name>
    <dbReference type="NCBI Taxonomy" id="55291"/>
    <lineage>
        <taxon>Eukaryota</taxon>
        <taxon>Metazoa</taxon>
        <taxon>Chordata</taxon>
        <taxon>Craniata</taxon>
        <taxon>Vertebrata</taxon>
        <taxon>Euteleostomi</taxon>
        <taxon>Actinopterygii</taxon>
        <taxon>Polypteriformes</taxon>
        <taxon>Polypteridae</taxon>
        <taxon>Polypterus</taxon>
    </lineage>
</organism>
<keyword evidence="10" id="KW-0503">Monooxygenase</keyword>
<dbReference type="AlphaFoldDB" id="A0A8X7XLJ9"/>
<dbReference type="GO" id="GO:0005737">
    <property type="term" value="C:cytoplasm"/>
    <property type="evidence" value="ECO:0007669"/>
    <property type="project" value="TreeGrafter"/>
</dbReference>
<evidence type="ECO:0000256" key="12">
    <source>
        <dbReference type="PIRSR" id="PIRSR602401-1"/>
    </source>
</evidence>
<keyword evidence="11" id="KW-0472">Membrane</keyword>